<organism evidence="1 2">
    <name type="scientific">Bifidobacterium amazonense</name>
    <dbReference type="NCBI Taxonomy" id="2809027"/>
    <lineage>
        <taxon>Bacteria</taxon>
        <taxon>Bacillati</taxon>
        <taxon>Actinomycetota</taxon>
        <taxon>Actinomycetes</taxon>
        <taxon>Bifidobacteriales</taxon>
        <taxon>Bifidobacteriaceae</taxon>
        <taxon>Bifidobacterium</taxon>
    </lineage>
</organism>
<keyword evidence="2" id="KW-1185">Reference proteome</keyword>
<evidence type="ECO:0008006" key="3">
    <source>
        <dbReference type="Google" id="ProtNLM"/>
    </source>
</evidence>
<reference evidence="1 2" key="2">
    <citation type="journal article" date="2021" name="Syst. Appl. Microbiol.">
        <title>Phylogenetic classification of ten novel species belonging to the genus Bifidobacterium comprising B. phasiani sp. nov., B. pongonis sp. nov., B. saguinibicoloris sp. nov., B. colobi sp. nov., B. simiiventris sp. nov., B. santillanense sp. nov., B. miconis sp. nov., B. amazonense sp. nov., B. pluvialisilvae sp. nov., and B. miconisargentati sp. nov.</title>
        <authorList>
            <person name="Lugli G.A."/>
            <person name="Calvete-Torre I."/>
            <person name="Alessandri G."/>
            <person name="Milani C."/>
            <person name="Turroni F."/>
            <person name="Laiolo P."/>
            <person name="Ossiprandi M.C."/>
            <person name="Margolles A."/>
            <person name="Ruiz L."/>
            <person name="Ventura M."/>
        </authorList>
    </citation>
    <scope>NUCLEOTIDE SEQUENCE [LARGE SCALE GENOMIC DNA]</scope>
    <source>
        <strain evidence="1 2">MA1</strain>
    </source>
</reference>
<gene>
    <name evidence="1" type="ORF">JS533_010865</name>
</gene>
<dbReference type="EMBL" id="JAFEJT020000055">
    <property type="protein sequence ID" value="MCH9276767.1"/>
    <property type="molecule type" value="Genomic_DNA"/>
</dbReference>
<reference evidence="1 2" key="1">
    <citation type="journal article" date="2021" name="Environ. Microbiol.">
        <title>Genetic insights into the dark matter of the mammalian gut microbiota through targeted genome reconstruction.</title>
        <authorList>
            <person name="Lugli G.A."/>
            <person name="Alessandri G."/>
            <person name="Milani C."/>
            <person name="Viappiani A."/>
            <person name="Fontana F."/>
            <person name="Tarracchini C."/>
            <person name="Mancabelli L."/>
            <person name="Argentini C."/>
            <person name="Ruiz L."/>
            <person name="Margolles A."/>
            <person name="van Sinderen D."/>
            <person name="Turroni F."/>
            <person name="Ventura M."/>
        </authorList>
    </citation>
    <scope>NUCLEOTIDE SEQUENCE [LARGE SCALE GENOMIC DNA]</scope>
    <source>
        <strain evidence="1 2">MA1</strain>
    </source>
</reference>
<proteinExistence type="predicted"/>
<protein>
    <recommendedName>
        <fullName evidence="3">Ribbon-helix-helix protein CopG domain-containing protein</fullName>
    </recommendedName>
</protein>
<accession>A0ABS9VXF1</accession>
<sequence>MVDSFHANTEKVQRSVRKKQAMVYYHHGVPIYEDSDFPPEVAARFQKAVEEAEQGYDIDWSEEELKQRIAEGKTWMRDPTPQERKWIRQLRRGRPLKIGRERASKIMQFRIDPDGERRVRQYAQEHGMKTSEAIRALIDKGLAAS</sequence>
<evidence type="ECO:0000313" key="1">
    <source>
        <dbReference type="EMBL" id="MCH9276767.1"/>
    </source>
</evidence>
<comment type="caution">
    <text evidence="1">The sequence shown here is derived from an EMBL/GenBank/DDBJ whole genome shotgun (WGS) entry which is preliminary data.</text>
</comment>
<name>A0ABS9VXF1_9BIFI</name>
<dbReference type="Proteomes" id="UP000710815">
    <property type="component" value="Unassembled WGS sequence"/>
</dbReference>
<evidence type="ECO:0000313" key="2">
    <source>
        <dbReference type="Proteomes" id="UP000710815"/>
    </source>
</evidence>
<dbReference type="RefSeq" id="WP_241514547.1">
    <property type="nucleotide sequence ID" value="NZ_JAFEJT020000055.1"/>
</dbReference>